<organism evidence="17 18">
    <name type="scientific">Hortaea werneckii</name>
    <name type="common">Black yeast</name>
    <name type="synonym">Cladosporium werneckii</name>
    <dbReference type="NCBI Taxonomy" id="91943"/>
    <lineage>
        <taxon>Eukaryota</taxon>
        <taxon>Fungi</taxon>
        <taxon>Dikarya</taxon>
        <taxon>Ascomycota</taxon>
        <taxon>Pezizomycotina</taxon>
        <taxon>Dothideomycetes</taxon>
        <taxon>Dothideomycetidae</taxon>
        <taxon>Mycosphaerellales</taxon>
        <taxon>Teratosphaeriaceae</taxon>
        <taxon>Hortaea</taxon>
    </lineage>
</organism>
<dbReference type="Gene3D" id="3.40.50.300">
    <property type="entry name" value="P-loop containing nucleotide triphosphate hydrolases"/>
    <property type="match status" value="1"/>
</dbReference>
<gene>
    <name evidence="17" type="ORF">D0869_04401</name>
</gene>
<feature type="compositionally biased region" description="Low complexity" evidence="14">
    <location>
        <begin position="9"/>
        <end position="23"/>
    </location>
</feature>
<dbReference type="FunFam" id="3.40.50.10810:FF:000005">
    <property type="entry name" value="Photoperiod-independent early flowering 1"/>
    <property type="match status" value="1"/>
</dbReference>
<sequence length="1799" mass="201102">MVRHSVMSAPEAPEAEAAALEAPMQDRQETTQTNGDNELLHHDSAGRDHHGDDAESNIVVKSERDDVADEPTTEPPSGIKRQESDSQDASSTSEKNRKRKRATSPPWQFPIAHESTMKTVDGRRVSARFNANSTPGSSTPAPSESDGHARNRSTSQSASRSRQPSPPWKSFKAEGPTSISVDGVRKSGRVNRELTQPAQPKRVSPRTKKTVDKEKNAAETKPKPAPRGKQPPQPDGPTETPRPPSQRKGRAQSPSSKIAELQAQIAALKPTRSFESPEVGNEPTSHKRKRSSDAAKGTSKPESPSSNRRSMRRRSEALTPEPSRSMPRLKLRFSAQKAFVAPTHPNAITSPPARPPRPSIYQLLEPLDLKEMQIPYQENERGPPTLEWFQERNERQATEEGTMRQRILEAAQPNGVLSEQMCSLFQDEQQREPPKPHGLVDHLTAHALNLRSLQIKEKVQHRQLAKKLAYEALEYWRAMRGPTEEDLIAEQDKTYRLIYKQVVFDMRSKWEMVQKHVEGLRKEKWEREEEERRQERLQKQLEHAEAMVKQQREAGDEDASEMDLEDIDGSDIAGSETGDEDEVEESGEDNMSSSESEGGEESGDALEGDALEAYKASREAEPPDKPDEEDQIEDEDDDVPGATHDPPINSDVPMTDAQDQGPVNEDKNDNEDKGGHQPKSDAAATPDPSTQLEDKATSVSPRTSKRSRHSPGLEAPTETDPNDGDDNLSDDESTDMYDSDEDMTSTGPEDNRDDNEDSGDESESGEEGGESSVDEGALGSSMLGMLFGKKQIRGFGLPTPTTSAEGDARDRERTVEAADGPEAARDETAANKDSQAEAGASETEHAIVEESHVPPVGEPANKEQEVAKLPEPVDVDKAEQDKLPEPMHDEHESEHNQSEAPEPVDEVVPASAHRSPSEASALDPASKQLVPLPQLLRGTLRSYQHAGLDWLASLHRNGTNGILADEMGLGKTIQTIALLAHLAEQQGVWETHLIIVPTSVILNWVTEFQKFLPGFRVLGYYGSSEERQYKRKGWVNDPHLEDRSKRGYNVVITSYNVAMQDINAIRNVQWHYLVLDEAHNIRNFNSQRWQVLIRLKTRARLLLTGTPLQNSLTELWSLLTFLTAGDDDPAHGDLEEFLSHWKEPVKEIFDRGVTQLSTEAQKVVDQLHVSLRPFLLRRLKSEVEKDLPKKTESVVVCKLSKRQRQLYQEYMGLASTRESLTKGNAVSAGKVLLSLRRVCNHPDLFDPRPIQTSFAMEKSAVEDFGVKEEVVRKLLGQPHETPAGLLLAAREVRRTSVIKRSRQLHAAGRLRKEAGEIQTSLQQQQPPDISSLSGSMAFQRVRQREKKLQHLRDAIATSEASLRDTPVYGSDLREAVTIRRPRPYYFTLRGQVPMSFLHAWPAFGRRPLRLEHLSDWHLIHSTALQQDLLTPDKFAENLQPIITRFTFCTPVTTAPILDCALPSRHQQLLRASDAYPISTDFAHEARARTSIVFPDSRLLVYDSGKLQRLSKLLRDLQSRGSRSLIFTQMTGTLNILEQFLNLLGLPYLRLDGSTPVERRQLYSAEFNRPDSKYACMILSSRAGGVGLNLVGASSVIFYDLDWNPQMDRQCMDRAHRIGQVRDVEVYKMVSEKTVEENILRRANQKSLLDQTVIQEGHFTTEYSKAATEVAKHGEGVDEDEVAAAIERYLGGGEKATNQAIESVEDREDVAAAHKAQKEEHQDDVDFAERSSKGASAAATPGPAGLDEEGEEDEDRKGHVDGYMINWMEEMLKDVPFVPPVVRKLDKHGRDPSHRPKRKR</sequence>
<evidence type="ECO:0000313" key="17">
    <source>
        <dbReference type="EMBL" id="RMX84666.1"/>
    </source>
</evidence>
<keyword evidence="7" id="KW-0067">ATP-binding</keyword>
<dbReference type="GO" id="GO:0042393">
    <property type="term" value="F:histone binding"/>
    <property type="evidence" value="ECO:0007669"/>
    <property type="project" value="TreeGrafter"/>
</dbReference>
<keyword evidence="11" id="KW-0010">Activator</keyword>
<evidence type="ECO:0000256" key="6">
    <source>
        <dbReference type="ARBA" id="ARBA00022806"/>
    </source>
</evidence>
<dbReference type="CDD" id="cd18793">
    <property type="entry name" value="SF2_C_SNF"/>
    <property type="match status" value="1"/>
</dbReference>
<dbReference type="PANTHER" id="PTHR45685">
    <property type="entry name" value="HELICASE SRCAP-RELATED"/>
    <property type="match status" value="1"/>
</dbReference>
<dbReference type="PANTHER" id="PTHR45685:SF1">
    <property type="entry name" value="HELICASE SRCAP"/>
    <property type="match status" value="1"/>
</dbReference>
<evidence type="ECO:0000256" key="2">
    <source>
        <dbReference type="ARBA" id="ARBA00009220"/>
    </source>
</evidence>
<evidence type="ECO:0000256" key="14">
    <source>
        <dbReference type="SAM" id="MobiDB-lite"/>
    </source>
</evidence>
<dbReference type="GO" id="GO:0003678">
    <property type="term" value="F:DNA helicase activity"/>
    <property type="evidence" value="ECO:0007669"/>
    <property type="project" value="UniProtKB-EC"/>
</dbReference>
<evidence type="ECO:0000256" key="5">
    <source>
        <dbReference type="ARBA" id="ARBA00022801"/>
    </source>
</evidence>
<feature type="domain" description="Helicase ATP-binding" evidence="15">
    <location>
        <begin position="952"/>
        <end position="1125"/>
    </location>
</feature>
<evidence type="ECO:0000256" key="1">
    <source>
        <dbReference type="ARBA" id="ARBA00004123"/>
    </source>
</evidence>
<dbReference type="GO" id="GO:0006338">
    <property type="term" value="P:chromatin remodeling"/>
    <property type="evidence" value="ECO:0007669"/>
    <property type="project" value="TreeGrafter"/>
</dbReference>
<feature type="compositionally biased region" description="Acidic residues" evidence="14">
    <location>
        <begin position="555"/>
        <end position="569"/>
    </location>
</feature>
<accession>A0A3M6X2H4</accession>
<feature type="compositionally biased region" description="Basic and acidic residues" evidence="14">
    <location>
        <begin position="806"/>
        <end position="830"/>
    </location>
</feature>
<evidence type="ECO:0000256" key="13">
    <source>
        <dbReference type="ARBA" id="ARBA00023242"/>
    </source>
</evidence>
<feature type="compositionally biased region" description="Basic and acidic residues" evidence="14">
    <location>
        <begin position="545"/>
        <end position="554"/>
    </location>
</feature>
<proteinExistence type="inferred from homology"/>
<dbReference type="PROSITE" id="PS51194">
    <property type="entry name" value="HELICASE_CTER"/>
    <property type="match status" value="1"/>
</dbReference>
<evidence type="ECO:0000256" key="10">
    <source>
        <dbReference type="ARBA" id="ARBA00023125"/>
    </source>
</evidence>
<feature type="compositionally biased region" description="Low complexity" evidence="14">
    <location>
        <begin position="152"/>
        <end position="163"/>
    </location>
</feature>
<dbReference type="PROSITE" id="PS51192">
    <property type="entry name" value="HELICASE_ATP_BIND_1"/>
    <property type="match status" value="1"/>
</dbReference>
<comment type="caution">
    <text evidence="17">The sequence shown here is derived from an EMBL/GenBank/DDBJ whole genome shotgun (WGS) entry which is preliminary data.</text>
</comment>
<feature type="compositionally biased region" description="Basic and acidic residues" evidence="14">
    <location>
        <begin position="615"/>
        <end position="625"/>
    </location>
</feature>
<evidence type="ECO:0000256" key="4">
    <source>
        <dbReference type="ARBA" id="ARBA00022741"/>
    </source>
</evidence>
<evidence type="ECO:0000313" key="18">
    <source>
        <dbReference type="Proteomes" id="UP000281245"/>
    </source>
</evidence>
<keyword evidence="6" id="KW-0347">Helicase</keyword>
<keyword evidence="12" id="KW-0804">Transcription</keyword>
<dbReference type="GO" id="GO:0016887">
    <property type="term" value="F:ATP hydrolysis activity"/>
    <property type="evidence" value="ECO:0007669"/>
    <property type="project" value="TreeGrafter"/>
</dbReference>
<dbReference type="VEuPathDB" id="FungiDB:BTJ68_14769"/>
<feature type="region of interest" description="Disordered" evidence="14">
    <location>
        <begin position="1"/>
        <end position="331"/>
    </location>
</feature>
<feature type="compositionally biased region" description="Acidic residues" evidence="14">
    <location>
        <begin position="626"/>
        <end position="639"/>
    </location>
</feature>
<evidence type="ECO:0000256" key="12">
    <source>
        <dbReference type="ARBA" id="ARBA00023163"/>
    </source>
</evidence>
<dbReference type="Gene3D" id="3.40.50.10810">
    <property type="entry name" value="Tandem AAA-ATPase domain"/>
    <property type="match status" value="1"/>
</dbReference>
<evidence type="ECO:0000256" key="7">
    <source>
        <dbReference type="ARBA" id="ARBA00022840"/>
    </source>
</evidence>
<feature type="compositionally biased region" description="Polar residues" evidence="14">
    <location>
        <begin position="129"/>
        <end position="142"/>
    </location>
</feature>
<keyword evidence="8" id="KW-0156">Chromatin regulator</keyword>
<feature type="compositionally biased region" description="Pro residues" evidence="14">
    <location>
        <begin position="223"/>
        <end position="244"/>
    </location>
</feature>
<comment type="subcellular location">
    <subcellularLocation>
        <location evidence="1">Nucleus</location>
    </subcellularLocation>
</comment>
<feature type="compositionally biased region" description="Basic and acidic residues" evidence="14">
    <location>
        <begin position="38"/>
        <end position="53"/>
    </location>
</feature>
<feature type="compositionally biased region" description="Acidic residues" evidence="14">
    <location>
        <begin position="751"/>
        <end position="773"/>
    </location>
</feature>
<dbReference type="InterPro" id="IPR002464">
    <property type="entry name" value="DNA/RNA_helicase_DEAH_CS"/>
</dbReference>
<feature type="compositionally biased region" description="Polar residues" evidence="14">
    <location>
        <begin position="687"/>
        <end position="702"/>
    </location>
</feature>
<keyword evidence="13" id="KW-0539">Nucleus</keyword>
<dbReference type="OrthoDB" id="372624at2759"/>
<feature type="compositionally biased region" description="Basic and acidic residues" evidence="14">
    <location>
        <begin position="874"/>
        <end position="897"/>
    </location>
</feature>
<reference evidence="17 18" key="1">
    <citation type="journal article" date="2018" name="BMC Genomics">
        <title>Genomic evidence for intraspecific hybridization in a clonal and extremely halotolerant yeast.</title>
        <authorList>
            <person name="Gostincar C."/>
            <person name="Stajich J.E."/>
            <person name="Zupancic J."/>
            <person name="Zalar P."/>
            <person name="Gunde-Cimerman N."/>
        </authorList>
    </citation>
    <scope>NUCLEOTIDE SEQUENCE [LARGE SCALE GENOMIC DNA]</scope>
    <source>
        <strain evidence="17 18">EXF-6656</strain>
    </source>
</reference>
<dbReference type="Proteomes" id="UP000281245">
    <property type="component" value="Unassembled WGS sequence"/>
</dbReference>
<dbReference type="InterPro" id="IPR038718">
    <property type="entry name" value="SNF2-like_sf"/>
</dbReference>
<dbReference type="EMBL" id="QWIJ01000270">
    <property type="protein sequence ID" value="RMX84666.1"/>
    <property type="molecule type" value="Genomic_DNA"/>
</dbReference>
<dbReference type="Pfam" id="PF00271">
    <property type="entry name" value="Helicase_C"/>
    <property type="match status" value="1"/>
</dbReference>
<dbReference type="GO" id="GO:0000812">
    <property type="term" value="C:Swr1 complex"/>
    <property type="evidence" value="ECO:0007669"/>
    <property type="project" value="TreeGrafter"/>
</dbReference>
<evidence type="ECO:0000256" key="9">
    <source>
        <dbReference type="ARBA" id="ARBA00023015"/>
    </source>
</evidence>
<protein>
    <recommendedName>
        <fullName evidence="3">DNA helicase</fullName>
        <ecNumber evidence="3">3.6.4.12</ecNumber>
    </recommendedName>
</protein>
<dbReference type="GO" id="GO:0003677">
    <property type="term" value="F:DNA binding"/>
    <property type="evidence" value="ECO:0007669"/>
    <property type="project" value="UniProtKB-KW"/>
</dbReference>
<dbReference type="InterPro" id="IPR000330">
    <property type="entry name" value="SNF2_N"/>
</dbReference>
<feature type="region of interest" description="Disordered" evidence="14">
    <location>
        <begin position="545"/>
        <end position="926"/>
    </location>
</feature>
<dbReference type="SMART" id="SM00487">
    <property type="entry name" value="DEXDc"/>
    <property type="match status" value="1"/>
</dbReference>
<dbReference type="InterPro" id="IPR014001">
    <property type="entry name" value="Helicase_ATP-bd"/>
</dbReference>
<evidence type="ECO:0000259" key="16">
    <source>
        <dbReference type="PROSITE" id="PS51194"/>
    </source>
</evidence>
<dbReference type="PROSITE" id="PS00690">
    <property type="entry name" value="DEAH_ATP_HELICASE"/>
    <property type="match status" value="1"/>
</dbReference>
<feature type="compositionally biased region" description="Acidic residues" evidence="14">
    <location>
        <begin position="720"/>
        <end position="743"/>
    </location>
</feature>
<dbReference type="GO" id="GO:0005524">
    <property type="term" value="F:ATP binding"/>
    <property type="evidence" value="ECO:0007669"/>
    <property type="project" value="UniProtKB-KW"/>
</dbReference>
<dbReference type="InterPro" id="IPR049730">
    <property type="entry name" value="SNF2/RAD54-like_C"/>
</dbReference>
<dbReference type="EC" id="3.6.4.12" evidence="3"/>
<dbReference type="InterPro" id="IPR027417">
    <property type="entry name" value="P-loop_NTPase"/>
</dbReference>
<feature type="domain" description="Helicase C-terminal" evidence="16">
    <location>
        <begin position="1508"/>
        <end position="1659"/>
    </location>
</feature>
<dbReference type="SMART" id="SM00490">
    <property type="entry name" value="HELICc"/>
    <property type="match status" value="1"/>
</dbReference>
<keyword evidence="4" id="KW-0547">Nucleotide-binding</keyword>
<feature type="compositionally biased region" description="Basic and acidic residues" evidence="14">
    <location>
        <begin position="664"/>
        <end position="679"/>
    </location>
</feature>
<dbReference type="Pfam" id="PF00176">
    <property type="entry name" value="SNF2-rel_dom"/>
    <property type="match status" value="1"/>
</dbReference>
<feature type="compositionally biased region" description="Basic and acidic residues" evidence="14">
    <location>
        <begin position="209"/>
        <end position="222"/>
    </location>
</feature>
<evidence type="ECO:0000256" key="8">
    <source>
        <dbReference type="ARBA" id="ARBA00022853"/>
    </source>
</evidence>
<feature type="region of interest" description="Disordered" evidence="14">
    <location>
        <begin position="1713"/>
        <end position="1760"/>
    </location>
</feature>
<feature type="compositionally biased region" description="Low complexity" evidence="14">
    <location>
        <begin position="1732"/>
        <end position="1744"/>
    </location>
</feature>
<evidence type="ECO:0000256" key="3">
    <source>
        <dbReference type="ARBA" id="ARBA00012551"/>
    </source>
</evidence>
<feature type="compositionally biased region" description="Basic and acidic residues" evidence="14">
    <location>
        <begin position="842"/>
        <end position="852"/>
    </location>
</feature>
<evidence type="ECO:0000256" key="11">
    <source>
        <dbReference type="ARBA" id="ARBA00023159"/>
    </source>
</evidence>
<keyword evidence="9" id="KW-0805">Transcription regulation</keyword>
<name>A0A3M6X2H4_HORWE</name>
<feature type="compositionally biased region" description="Acidic residues" evidence="14">
    <location>
        <begin position="597"/>
        <end position="610"/>
    </location>
</feature>
<dbReference type="SUPFAM" id="SSF52540">
    <property type="entry name" value="P-loop containing nucleoside triphosphate hydrolases"/>
    <property type="match status" value="2"/>
</dbReference>
<feature type="compositionally biased region" description="Acidic residues" evidence="14">
    <location>
        <begin position="577"/>
        <end position="588"/>
    </location>
</feature>
<dbReference type="InterPro" id="IPR050520">
    <property type="entry name" value="INO80/SWR1_helicase"/>
</dbReference>
<keyword evidence="5" id="KW-0378">Hydrolase</keyword>
<keyword evidence="10" id="KW-0238">DNA-binding</keyword>
<evidence type="ECO:0000259" key="15">
    <source>
        <dbReference type="PROSITE" id="PS51192"/>
    </source>
</evidence>
<dbReference type="InterPro" id="IPR001650">
    <property type="entry name" value="Helicase_C-like"/>
</dbReference>
<comment type="similarity">
    <text evidence="2">Belongs to the SNF2/RAD54 helicase family. SWR1 subfamily.</text>
</comment>